<evidence type="ECO:0000259" key="2">
    <source>
        <dbReference type="Pfam" id="PF13439"/>
    </source>
</evidence>
<comment type="caution">
    <text evidence="3">The sequence shown here is derived from an EMBL/GenBank/DDBJ whole genome shotgun (WGS) entry which is preliminary data.</text>
</comment>
<dbReference type="InterPro" id="IPR050194">
    <property type="entry name" value="Glycosyltransferase_grp1"/>
</dbReference>
<dbReference type="PANTHER" id="PTHR45947">
    <property type="entry name" value="SULFOQUINOVOSYL TRANSFERASE SQD2"/>
    <property type="match status" value="1"/>
</dbReference>
<dbReference type="Gene3D" id="3.40.50.2000">
    <property type="entry name" value="Glycogen Phosphorylase B"/>
    <property type="match status" value="2"/>
</dbReference>
<proteinExistence type="predicted"/>
<dbReference type="Pfam" id="PF13439">
    <property type="entry name" value="Glyco_transf_4"/>
    <property type="match status" value="1"/>
</dbReference>
<reference evidence="3" key="1">
    <citation type="submission" date="2023-04" db="EMBL/GenBank/DDBJ databases">
        <title>Comparative genomic analysis of Cohnella hashimotonis sp. nov., isolated from the International Space Station.</title>
        <authorList>
            <person name="Venkateswaran K."/>
            <person name="Simpson A."/>
        </authorList>
    </citation>
    <scope>NUCLEOTIDE SEQUENCE</scope>
    <source>
        <strain evidence="3">F6_2S_P_1</strain>
    </source>
</reference>
<keyword evidence="3" id="KW-0328">Glycosyltransferase</keyword>
<feature type="domain" description="Glycosyl transferase family 1" evidence="1">
    <location>
        <begin position="188"/>
        <end position="353"/>
    </location>
</feature>
<dbReference type="EMBL" id="JAGRPV010000001">
    <property type="protein sequence ID" value="MDI4644384.1"/>
    <property type="molecule type" value="Genomic_DNA"/>
</dbReference>
<evidence type="ECO:0000313" key="3">
    <source>
        <dbReference type="EMBL" id="MDI4644384.1"/>
    </source>
</evidence>
<keyword evidence="3" id="KW-0808">Transferase</keyword>
<dbReference type="Proteomes" id="UP001161691">
    <property type="component" value="Unassembled WGS sequence"/>
</dbReference>
<gene>
    <name evidence="3" type="ORF">KB449_05390</name>
</gene>
<sequence length="382" mass="42890">MRAAFVTPGAYPVPAPRGGSVERVVENFVPLLADHLEVRIYGRTAKGLPRRGMLHGARCERIRAPGRRAYLSGVVAGLRAYRPQLIEVENRPRLVPLLKRQFPGARVWLHLHSNTFISGKAISPKELRTCLGAADRILVNSFFLKADVEKRSPRSTAKLGVVYPGVDPAWFGGRALREAVRSARGWQHRQIVLFAGRLIPLKGVHHLLAALPALVRRHPNVLMVIVGSPFYGSNRTSAYSRKLLRMAKPWRRYVHFEPYVSHEHMPAWFGMADLTVVPSVRREAFGLVNVEAMASGLPVVACRVGGMKEIVEDGVTGFLVDPHRLAVELPERISLLLEDEMLRLRMGAMGRERVLERFTWRHTADRWLAELQRDLGTGGMEE</sequence>
<dbReference type="PANTHER" id="PTHR45947:SF3">
    <property type="entry name" value="SULFOQUINOVOSYL TRANSFERASE SQD2"/>
    <property type="match status" value="1"/>
</dbReference>
<dbReference type="EC" id="2.4.-.-" evidence="3"/>
<accession>A0ABT6TC84</accession>
<dbReference type="RefSeq" id="WP_282907388.1">
    <property type="nucleotide sequence ID" value="NZ_JAGRPV010000001.1"/>
</dbReference>
<dbReference type="Pfam" id="PF00534">
    <property type="entry name" value="Glycos_transf_1"/>
    <property type="match status" value="1"/>
</dbReference>
<dbReference type="CDD" id="cd03801">
    <property type="entry name" value="GT4_PimA-like"/>
    <property type="match status" value="1"/>
</dbReference>
<feature type="domain" description="Glycosyltransferase subfamily 4-like N-terminal" evidence="2">
    <location>
        <begin position="21"/>
        <end position="169"/>
    </location>
</feature>
<evidence type="ECO:0000259" key="1">
    <source>
        <dbReference type="Pfam" id="PF00534"/>
    </source>
</evidence>
<dbReference type="InterPro" id="IPR028098">
    <property type="entry name" value="Glyco_trans_4-like_N"/>
</dbReference>
<name>A0ABT6TC84_9BACL</name>
<organism evidence="3 4">
    <name type="scientific">Cohnella hashimotonis</name>
    <dbReference type="NCBI Taxonomy" id="2826895"/>
    <lineage>
        <taxon>Bacteria</taxon>
        <taxon>Bacillati</taxon>
        <taxon>Bacillota</taxon>
        <taxon>Bacilli</taxon>
        <taxon>Bacillales</taxon>
        <taxon>Paenibacillaceae</taxon>
        <taxon>Cohnella</taxon>
    </lineage>
</organism>
<dbReference type="GO" id="GO:0016757">
    <property type="term" value="F:glycosyltransferase activity"/>
    <property type="evidence" value="ECO:0007669"/>
    <property type="project" value="UniProtKB-KW"/>
</dbReference>
<protein>
    <submittedName>
        <fullName evidence="3">Glycosyltransferase family 4 protein</fullName>
        <ecNumber evidence="3">2.4.-.-</ecNumber>
    </submittedName>
</protein>
<dbReference type="InterPro" id="IPR001296">
    <property type="entry name" value="Glyco_trans_1"/>
</dbReference>
<evidence type="ECO:0000313" key="4">
    <source>
        <dbReference type="Proteomes" id="UP001161691"/>
    </source>
</evidence>
<keyword evidence="4" id="KW-1185">Reference proteome</keyword>
<dbReference type="SUPFAM" id="SSF53756">
    <property type="entry name" value="UDP-Glycosyltransferase/glycogen phosphorylase"/>
    <property type="match status" value="1"/>
</dbReference>